<gene>
    <name evidence="1" type="ORF">Pan265_19050</name>
</gene>
<keyword evidence="2" id="KW-1185">Reference proteome</keyword>
<dbReference type="OrthoDB" id="9920965at2"/>
<sequence>MQRRSLRWLSVLWCLLWFAVILPGHQRGAIALPGSPDTPAACPLCLITKAANTETPLAPPAGGCMICHLKATITTPPPPVHFDPVVTRLDDLPTLESPSLVQQIDALRIRSDRAPPAA</sequence>
<dbReference type="EMBL" id="CP036280">
    <property type="protein sequence ID" value="QDU72045.1"/>
    <property type="molecule type" value="Genomic_DNA"/>
</dbReference>
<evidence type="ECO:0000313" key="1">
    <source>
        <dbReference type="EMBL" id="QDU72045.1"/>
    </source>
</evidence>
<accession>A0A518BYJ9</accession>
<protein>
    <submittedName>
        <fullName evidence="1">Uncharacterized protein</fullName>
    </submittedName>
</protein>
<dbReference type="Proteomes" id="UP000320386">
    <property type="component" value="Chromosome"/>
</dbReference>
<organism evidence="1 2">
    <name type="scientific">Mucisphaera calidilacus</name>
    <dbReference type="NCBI Taxonomy" id="2527982"/>
    <lineage>
        <taxon>Bacteria</taxon>
        <taxon>Pseudomonadati</taxon>
        <taxon>Planctomycetota</taxon>
        <taxon>Phycisphaerae</taxon>
        <taxon>Phycisphaerales</taxon>
        <taxon>Phycisphaeraceae</taxon>
        <taxon>Mucisphaera</taxon>
    </lineage>
</organism>
<dbReference type="KEGG" id="mcad:Pan265_19050"/>
<evidence type="ECO:0000313" key="2">
    <source>
        <dbReference type="Proteomes" id="UP000320386"/>
    </source>
</evidence>
<reference evidence="1 2" key="1">
    <citation type="submission" date="2019-02" db="EMBL/GenBank/DDBJ databases">
        <title>Deep-cultivation of Planctomycetes and their phenomic and genomic characterization uncovers novel biology.</title>
        <authorList>
            <person name="Wiegand S."/>
            <person name="Jogler M."/>
            <person name="Boedeker C."/>
            <person name="Pinto D."/>
            <person name="Vollmers J."/>
            <person name="Rivas-Marin E."/>
            <person name="Kohn T."/>
            <person name="Peeters S.H."/>
            <person name="Heuer A."/>
            <person name="Rast P."/>
            <person name="Oberbeckmann S."/>
            <person name="Bunk B."/>
            <person name="Jeske O."/>
            <person name="Meyerdierks A."/>
            <person name="Storesund J.E."/>
            <person name="Kallscheuer N."/>
            <person name="Luecker S."/>
            <person name="Lage O.M."/>
            <person name="Pohl T."/>
            <person name="Merkel B.J."/>
            <person name="Hornburger P."/>
            <person name="Mueller R.-W."/>
            <person name="Bruemmer F."/>
            <person name="Labrenz M."/>
            <person name="Spormann A.M."/>
            <person name="Op den Camp H."/>
            <person name="Overmann J."/>
            <person name="Amann R."/>
            <person name="Jetten M.S.M."/>
            <person name="Mascher T."/>
            <person name="Medema M.H."/>
            <person name="Devos D.P."/>
            <person name="Kaster A.-K."/>
            <person name="Ovreas L."/>
            <person name="Rohde M."/>
            <person name="Galperin M.Y."/>
            <person name="Jogler C."/>
        </authorList>
    </citation>
    <scope>NUCLEOTIDE SEQUENCE [LARGE SCALE GENOMIC DNA]</scope>
    <source>
        <strain evidence="1 2">Pan265</strain>
    </source>
</reference>
<dbReference type="RefSeq" id="WP_145446227.1">
    <property type="nucleotide sequence ID" value="NZ_CP036280.1"/>
</dbReference>
<proteinExistence type="predicted"/>
<name>A0A518BYJ9_9BACT</name>
<dbReference type="AlphaFoldDB" id="A0A518BYJ9"/>